<dbReference type="AlphaFoldDB" id="A0A1E8Q6A2"/>
<evidence type="ECO:0000313" key="1">
    <source>
        <dbReference type="EMBL" id="OFJ54092.1"/>
    </source>
</evidence>
<gene>
    <name evidence="1" type="ORF">BEL07_09390</name>
</gene>
<dbReference type="Proteomes" id="UP000178953">
    <property type="component" value="Unassembled WGS sequence"/>
</dbReference>
<sequence>MLVVAPCMIGPLTCAARHHAPGALVLLQPCTADRTPRGRARVVGPLSDRRDAREFCAWVEHGRWDLAALSPRLRLDDVRRAASLN</sequence>
<reference evidence="1 2" key="1">
    <citation type="submission" date="2016-09" db="EMBL/GenBank/DDBJ databases">
        <title>genome sequence of Mycobacterium sp. 739 SCH.</title>
        <authorList>
            <person name="Greninger A.L."/>
            <person name="Qin X."/>
            <person name="Jerome K."/>
            <person name="Vora S."/>
            <person name="Quinn K."/>
        </authorList>
    </citation>
    <scope>NUCLEOTIDE SEQUENCE [LARGE SCALE GENOMIC DNA]</scope>
    <source>
        <strain evidence="1 2">SCH</strain>
    </source>
</reference>
<organism evidence="1 2">
    <name type="scientific">Mycolicibacterium grossiae</name>
    <dbReference type="NCBI Taxonomy" id="1552759"/>
    <lineage>
        <taxon>Bacteria</taxon>
        <taxon>Bacillati</taxon>
        <taxon>Actinomycetota</taxon>
        <taxon>Actinomycetes</taxon>
        <taxon>Mycobacteriales</taxon>
        <taxon>Mycobacteriaceae</taxon>
        <taxon>Mycolicibacterium</taxon>
    </lineage>
</organism>
<name>A0A1E8Q6A2_9MYCO</name>
<evidence type="ECO:0000313" key="2">
    <source>
        <dbReference type="Proteomes" id="UP000178953"/>
    </source>
</evidence>
<proteinExistence type="predicted"/>
<dbReference type="EMBL" id="MCHX01000017">
    <property type="protein sequence ID" value="OFJ54092.1"/>
    <property type="molecule type" value="Genomic_DNA"/>
</dbReference>
<accession>A0A1E8Q6A2</accession>
<comment type="caution">
    <text evidence="1">The sequence shown here is derived from an EMBL/GenBank/DDBJ whole genome shotgun (WGS) entry which is preliminary data.</text>
</comment>
<keyword evidence="2" id="KW-1185">Reference proteome</keyword>
<protein>
    <submittedName>
        <fullName evidence="1">Uncharacterized protein</fullName>
    </submittedName>
</protein>